<evidence type="ECO:0000313" key="3">
    <source>
        <dbReference type="Proteomes" id="UP001156441"/>
    </source>
</evidence>
<dbReference type="EMBL" id="JAFFZE010000025">
    <property type="protein sequence ID" value="MCT2587403.1"/>
    <property type="molecule type" value="Genomic_DNA"/>
</dbReference>
<feature type="chain" id="PRO_5045367173" evidence="1">
    <location>
        <begin position="21"/>
        <end position="291"/>
    </location>
</feature>
<comment type="caution">
    <text evidence="2">The sequence shown here is derived from an EMBL/GenBank/DDBJ whole genome shotgun (WGS) entry which is preliminary data.</text>
</comment>
<name>A0ABT2JI31_9PSEU</name>
<gene>
    <name evidence="2" type="ORF">JT362_30195</name>
</gene>
<feature type="signal peptide" evidence="1">
    <location>
        <begin position="1"/>
        <end position="20"/>
    </location>
</feature>
<dbReference type="RefSeq" id="WP_260195282.1">
    <property type="nucleotide sequence ID" value="NZ_JAFFZE010000025.1"/>
</dbReference>
<proteinExistence type="predicted"/>
<keyword evidence="3" id="KW-1185">Reference proteome</keyword>
<dbReference type="Proteomes" id="UP001156441">
    <property type="component" value="Unassembled WGS sequence"/>
</dbReference>
<keyword evidence="1" id="KW-0732">Signal</keyword>
<organism evidence="2 3">
    <name type="scientific">Actinophytocola gossypii</name>
    <dbReference type="NCBI Taxonomy" id="2812003"/>
    <lineage>
        <taxon>Bacteria</taxon>
        <taxon>Bacillati</taxon>
        <taxon>Actinomycetota</taxon>
        <taxon>Actinomycetes</taxon>
        <taxon>Pseudonocardiales</taxon>
        <taxon>Pseudonocardiaceae</taxon>
    </lineage>
</organism>
<accession>A0ABT2JI31</accession>
<dbReference type="PROSITE" id="PS51257">
    <property type="entry name" value="PROKAR_LIPOPROTEIN"/>
    <property type="match status" value="1"/>
</dbReference>
<evidence type="ECO:0000313" key="2">
    <source>
        <dbReference type="EMBL" id="MCT2587403.1"/>
    </source>
</evidence>
<protein>
    <submittedName>
        <fullName evidence="2">Uncharacterized protein</fullName>
    </submittedName>
</protein>
<evidence type="ECO:0000256" key="1">
    <source>
        <dbReference type="SAM" id="SignalP"/>
    </source>
</evidence>
<sequence length="291" mass="32124">MAIRRVIAGLLAVGVLAGCARPTAGTPSPDRAEADRIARETAITAFQEHFKNLGDEHARVHNFLNHGDTRITTVHESYKYGDPPITLLMRQQDEDADQSAILHPPDSPLDYVRLDERHADLAPTPWVSVPTLYQGGFNTCFLLTAWVACHLDNALAQTKLEAPDRLPNEVVRTDDGVEVTTGALLGLMIDEGFISIPEEQRDEVTDDMLDQVVPVTIQLDRNMDFTGFEIRGKVSDGEATPLELQIGYEVLGEATEEDFPEVPEADDLTDITDPAKVDAFWAAFNSRDTDE</sequence>
<reference evidence="2 3" key="1">
    <citation type="submission" date="2021-02" db="EMBL/GenBank/DDBJ databases">
        <title>Actinophytocola xerophila sp. nov., isolated from soil of cotton cropping field.</title>
        <authorList>
            <person name="Huang R."/>
            <person name="Chen X."/>
            <person name="Ge X."/>
            <person name="Liu W."/>
        </authorList>
    </citation>
    <scope>NUCLEOTIDE SEQUENCE [LARGE SCALE GENOMIC DNA]</scope>
    <source>
        <strain evidence="2 3">S1-96</strain>
    </source>
</reference>